<evidence type="ECO:0000313" key="6">
    <source>
        <dbReference type="Proteomes" id="UP001153620"/>
    </source>
</evidence>
<keyword evidence="3" id="KW-0269">Exonuclease</keyword>
<dbReference type="InterPro" id="IPR012337">
    <property type="entry name" value="RNaseH-like_sf"/>
</dbReference>
<dbReference type="AlphaFoldDB" id="A0A9N9RWJ0"/>
<dbReference type="InterPro" id="IPR051274">
    <property type="entry name" value="3-5_Exoribonuclease"/>
</dbReference>
<evidence type="ECO:0000256" key="3">
    <source>
        <dbReference type="ARBA" id="ARBA00022839"/>
    </source>
</evidence>
<dbReference type="InterPro" id="IPR013520">
    <property type="entry name" value="Ribonucl_H"/>
</dbReference>
<evidence type="ECO:0000256" key="2">
    <source>
        <dbReference type="ARBA" id="ARBA00022801"/>
    </source>
</evidence>
<keyword evidence="1" id="KW-0540">Nuclease</keyword>
<dbReference type="SMART" id="SM00479">
    <property type="entry name" value="EXOIII"/>
    <property type="match status" value="1"/>
</dbReference>
<gene>
    <name evidence="5" type="ORF">CHIRRI_LOCUS8008</name>
</gene>
<evidence type="ECO:0000313" key="5">
    <source>
        <dbReference type="EMBL" id="CAG9805131.1"/>
    </source>
</evidence>
<dbReference type="PANTHER" id="PTHR23044">
    <property type="entry name" value="3'-5' EXONUCLEASE ERI1-RELATED"/>
    <property type="match status" value="1"/>
</dbReference>
<name>A0A9N9RWJ0_9DIPT</name>
<dbReference type="Pfam" id="PF00929">
    <property type="entry name" value="RNase_T"/>
    <property type="match status" value="1"/>
</dbReference>
<dbReference type="InterPro" id="IPR036397">
    <property type="entry name" value="RNaseH_sf"/>
</dbReference>
<dbReference type="Gene3D" id="3.30.420.10">
    <property type="entry name" value="Ribonuclease H-like superfamily/Ribonuclease H"/>
    <property type="match status" value="1"/>
</dbReference>
<dbReference type="PANTHER" id="PTHR23044:SF61">
    <property type="entry name" value="3'-5' EXORIBONUCLEASE 1-RELATED"/>
    <property type="match status" value="1"/>
</dbReference>
<proteinExistence type="predicted"/>
<reference evidence="5" key="2">
    <citation type="submission" date="2022-10" db="EMBL/GenBank/DDBJ databases">
        <authorList>
            <consortium name="ENA_rothamsted_submissions"/>
            <consortium name="culmorum"/>
            <person name="King R."/>
        </authorList>
    </citation>
    <scope>NUCLEOTIDE SEQUENCE</scope>
</reference>
<keyword evidence="6" id="KW-1185">Reference proteome</keyword>
<dbReference type="OrthoDB" id="448399at2759"/>
<dbReference type="SUPFAM" id="SSF53098">
    <property type="entry name" value="Ribonuclease H-like"/>
    <property type="match status" value="1"/>
</dbReference>
<evidence type="ECO:0000259" key="4">
    <source>
        <dbReference type="SMART" id="SM00479"/>
    </source>
</evidence>
<dbReference type="CDD" id="cd06133">
    <property type="entry name" value="ERI-1_3'hExo_like"/>
    <property type="match status" value="1"/>
</dbReference>
<reference evidence="5" key="1">
    <citation type="submission" date="2022-01" db="EMBL/GenBank/DDBJ databases">
        <authorList>
            <person name="King R."/>
        </authorList>
    </citation>
    <scope>NUCLEOTIDE SEQUENCE</scope>
</reference>
<dbReference type="Proteomes" id="UP001153620">
    <property type="component" value="Chromosome 2"/>
</dbReference>
<sequence>MADLKELTDEIEAVEKMINEQREKSMRKRLKKKKFKEQYKYILCIDFEATCFDIPSHKKRKIQEIIEFPAVLLNLETGEIESEFHRYVRPVESPILSDYCKNLTGISQETVDGATILQEVMEEFRVWVKQTIKDKDLIMPKTKKSNLDGNCCLMTWTNWDFLIQLRNECNRKQIKKPSIFNQWMDLKEIFLEKTLYKDSFSFGEALINQGMEFVGRPHSGIDDARMTAYLAHKLYKEGSYFRITKDMNHYSNFNRPF</sequence>
<dbReference type="GO" id="GO:0003676">
    <property type="term" value="F:nucleic acid binding"/>
    <property type="evidence" value="ECO:0007669"/>
    <property type="project" value="InterPro"/>
</dbReference>
<organism evidence="5 6">
    <name type="scientific">Chironomus riparius</name>
    <dbReference type="NCBI Taxonomy" id="315576"/>
    <lineage>
        <taxon>Eukaryota</taxon>
        <taxon>Metazoa</taxon>
        <taxon>Ecdysozoa</taxon>
        <taxon>Arthropoda</taxon>
        <taxon>Hexapoda</taxon>
        <taxon>Insecta</taxon>
        <taxon>Pterygota</taxon>
        <taxon>Neoptera</taxon>
        <taxon>Endopterygota</taxon>
        <taxon>Diptera</taxon>
        <taxon>Nematocera</taxon>
        <taxon>Chironomoidea</taxon>
        <taxon>Chironomidae</taxon>
        <taxon>Chironominae</taxon>
        <taxon>Chironomus</taxon>
    </lineage>
</organism>
<keyword evidence="2" id="KW-0378">Hydrolase</keyword>
<feature type="domain" description="Exonuclease" evidence="4">
    <location>
        <begin position="41"/>
        <end position="240"/>
    </location>
</feature>
<evidence type="ECO:0000256" key="1">
    <source>
        <dbReference type="ARBA" id="ARBA00022722"/>
    </source>
</evidence>
<protein>
    <recommendedName>
        <fullName evidence="4">Exonuclease domain-containing protein</fullName>
    </recommendedName>
</protein>
<dbReference type="GO" id="GO:0000175">
    <property type="term" value="F:3'-5'-RNA exonuclease activity"/>
    <property type="evidence" value="ECO:0007669"/>
    <property type="project" value="InterPro"/>
</dbReference>
<dbReference type="InterPro" id="IPR047201">
    <property type="entry name" value="ERI-1_3'hExo-like"/>
</dbReference>
<dbReference type="EMBL" id="OU895878">
    <property type="protein sequence ID" value="CAG9805131.1"/>
    <property type="molecule type" value="Genomic_DNA"/>
</dbReference>
<accession>A0A9N9RWJ0</accession>